<keyword evidence="2" id="KW-0418">Kinase</keyword>
<accession>A0A448MZ09</accession>
<feature type="domain" description="DAGKc" evidence="1">
    <location>
        <begin position="1"/>
        <end position="121"/>
    </location>
</feature>
<dbReference type="InterPro" id="IPR004363">
    <property type="entry name" value="Methylgl_synth"/>
</dbReference>
<dbReference type="Gene3D" id="2.60.200.40">
    <property type="match status" value="1"/>
</dbReference>
<dbReference type="GO" id="GO:0016301">
    <property type="term" value="F:kinase activity"/>
    <property type="evidence" value="ECO:0007669"/>
    <property type="project" value="UniProtKB-KW"/>
</dbReference>
<dbReference type="Proteomes" id="UP000273044">
    <property type="component" value="Chromosome"/>
</dbReference>
<dbReference type="PANTHER" id="PTHR30492:SF0">
    <property type="entry name" value="METHYLGLYOXAL SYNTHASE"/>
    <property type="match status" value="1"/>
</dbReference>
<sequence length="292" mass="30919">MPFTALILNPIHPGAATAARELGALGEVRTYLTTPESPGPEQVAQALSEGAGSVVVAGGDGTQRLVAGALAGTGVPLGILATGTACVYSRNLGLPRGLAGAALAMTGVPRSMDLGWASLDGGSPEPFLVATGMGRDAETLLGVRNNLKKRLGWVAYVRAGLGTMGRHRLPLRINGQPIEAWTVLAGNVGRVPTASLFPGARPDDGRLHVMHLGVDGWRDWWPVLLTGMTHSRRDIGKLLRWETAHVLIGSDIPRAVHLDGDLRTAARSLEVWIDPGTLRIRCPGERRLMPFR</sequence>
<dbReference type="InterPro" id="IPR001206">
    <property type="entry name" value="Diacylglycerol_kinase_cat_dom"/>
</dbReference>
<dbReference type="EC" id="2.7.1.-" evidence="2"/>
<reference evidence="2 3" key="1">
    <citation type="submission" date="2018-12" db="EMBL/GenBank/DDBJ databases">
        <authorList>
            <consortium name="Pathogen Informatics"/>
        </authorList>
    </citation>
    <scope>NUCLEOTIDE SEQUENCE [LARGE SCALE GENOMIC DNA]</scope>
    <source>
        <strain evidence="2 3">NCTC12967</strain>
    </source>
</reference>
<dbReference type="InterPro" id="IPR016064">
    <property type="entry name" value="NAD/diacylglycerol_kinase_sf"/>
</dbReference>
<proteinExistence type="predicted"/>
<dbReference type="AlphaFoldDB" id="A0A448MZ09"/>
<dbReference type="GO" id="GO:0019242">
    <property type="term" value="P:methylglyoxal biosynthetic process"/>
    <property type="evidence" value="ECO:0007669"/>
    <property type="project" value="InterPro"/>
</dbReference>
<dbReference type="Gene3D" id="3.40.50.10330">
    <property type="entry name" value="Probable inorganic polyphosphate/atp-NAD kinase, domain 1"/>
    <property type="match status" value="1"/>
</dbReference>
<dbReference type="SUPFAM" id="SSF111331">
    <property type="entry name" value="NAD kinase/diacylglycerol kinase-like"/>
    <property type="match status" value="1"/>
</dbReference>
<dbReference type="PANTHER" id="PTHR30492">
    <property type="entry name" value="METHYLGLYOXAL SYNTHASE"/>
    <property type="match status" value="1"/>
</dbReference>
<keyword evidence="2" id="KW-0808">Transferase</keyword>
<dbReference type="GeneID" id="64407151"/>
<protein>
    <submittedName>
        <fullName evidence="2">Lipid kinase BmrU</fullName>
        <ecNumber evidence="2">2.7.1.-</ecNumber>
    </submittedName>
</protein>
<gene>
    <name evidence="2" type="primary">bmrU</name>
    <name evidence="2" type="ORF">NCTC12967_01686</name>
</gene>
<dbReference type="GO" id="GO:0005829">
    <property type="term" value="C:cytosol"/>
    <property type="evidence" value="ECO:0007669"/>
    <property type="project" value="TreeGrafter"/>
</dbReference>
<name>A0A448MZ09_9ACTN</name>
<dbReference type="Pfam" id="PF00781">
    <property type="entry name" value="DAGK_cat"/>
    <property type="match status" value="1"/>
</dbReference>
<evidence type="ECO:0000259" key="1">
    <source>
        <dbReference type="PROSITE" id="PS50146"/>
    </source>
</evidence>
<dbReference type="RefSeq" id="WP_061786924.1">
    <property type="nucleotide sequence ID" value="NZ_CAJZDL010000003.1"/>
</dbReference>
<evidence type="ECO:0000313" key="3">
    <source>
        <dbReference type="Proteomes" id="UP000273044"/>
    </source>
</evidence>
<dbReference type="EMBL" id="LR134406">
    <property type="protein sequence ID" value="VEH70391.1"/>
    <property type="molecule type" value="Genomic_DNA"/>
</dbReference>
<evidence type="ECO:0000313" key="2">
    <source>
        <dbReference type="EMBL" id="VEH70391.1"/>
    </source>
</evidence>
<dbReference type="GO" id="GO:0008929">
    <property type="term" value="F:methylglyoxal synthase activity"/>
    <property type="evidence" value="ECO:0007669"/>
    <property type="project" value="InterPro"/>
</dbReference>
<keyword evidence="3" id="KW-1185">Reference proteome</keyword>
<dbReference type="InterPro" id="IPR017438">
    <property type="entry name" value="ATP-NAD_kinase_N"/>
</dbReference>
<dbReference type="PROSITE" id="PS50146">
    <property type="entry name" value="DAGK"/>
    <property type="match status" value="1"/>
</dbReference>
<organism evidence="2 3">
    <name type="scientific">Arachnia propionica</name>
    <dbReference type="NCBI Taxonomy" id="1750"/>
    <lineage>
        <taxon>Bacteria</taxon>
        <taxon>Bacillati</taxon>
        <taxon>Actinomycetota</taxon>
        <taxon>Actinomycetes</taxon>
        <taxon>Propionibacteriales</taxon>
        <taxon>Propionibacteriaceae</taxon>
        <taxon>Arachnia</taxon>
    </lineage>
</organism>